<organism evidence="2 3">
    <name type="scientific">Polarella glacialis</name>
    <name type="common">Dinoflagellate</name>
    <dbReference type="NCBI Taxonomy" id="89957"/>
    <lineage>
        <taxon>Eukaryota</taxon>
        <taxon>Sar</taxon>
        <taxon>Alveolata</taxon>
        <taxon>Dinophyceae</taxon>
        <taxon>Suessiales</taxon>
        <taxon>Suessiaceae</taxon>
        <taxon>Polarella</taxon>
    </lineage>
</organism>
<accession>A0A813LV49</accession>
<sequence length="105" mass="10910">MFGAATLPAPSSPPEDGDHQRAAVLVSGNVCELLAARGLPGWLLECVQTAVQRSVRRSAVPLGPGAEVQRLTAVVVVVAVVVAAVLLVTMHVGWEVAAIHLPQLF</sequence>
<name>A0A813LV49_POLGL</name>
<proteinExistence type="predicted"/>
<gene>
    <name evidence="2" type="ORF">PGLA2088_LOCUS49304</name>
</gene>
<keyword evidence="1" id="KW-0472">Membrane</keyword>
<evidence type="ECO:0000313" key="3">
    <source>
        <dbReference type="Proteomes" id="UP000626109"/>
    </source>
</evidence>
<dbReference type="Proteomes" id="UP000626109">
    <property type="component" value="Unassembled WGS sequence"/>
</dbReference>
<dbReference type="EMBL" id="CAJNNW010036983">
    <property type="protein sequence ID" value="CAE8738693.1"/>
    <property type="molecule type" value="Genomic_DNA"/>
</dbReference>
<comment type="caution">
    <text evidence="2">The sequence shown here is derived from an EMBL/GenBank/DDBJ whole genome shotgun (WGS) entry which is preliminary data.</text>
</comment>
<evidence type="ECO:0000313" key="2">
    <source>
        <dbReference type="EMBL" id="CAE8738693.1"/>
    </source>
</evidence>
<protein>
    <submittedName>
        <fullName evidence="2">Uncharacterized protein</fullName>
    </submittedName>
</protein>
<keyword evidence="1" id="KW-0812">Transmembrane</keyword>
<keyword evidence="1" id="KW-1133">Transmembrane helix</keyword>
<reference evidence="2" key="1">
    <citation type="submission" date="2021-02" db="EMBL/GenBank/DDBJ databases">
        <authorList>
            <person name="Dougan E. K."/>
            <person name="Rhodes N."/>
            <person name="Thang M."/>
            <person name="Chan C."/>
        </authorList>
    </citation>
    <scope>NUCLEOTIDE SEQUENCE</scope>
</reference>
<dbReference type="AlphaFoldDB" id="A0A813LV49"/>
<evidence type="ECO:0000256" key="1">
    <source>
        <dbReference type="SAM" id="Phobius"/>
    </source>
</evidence>
<feature type="transmembrane region" description="Helical" evidence="1">
    <location>
        <begin position="71"/>
        <end position="94"/>
    </location>
</feature>